<dbReference type="InterPro" id="IPR050352">
    <property type="entry name" value="ABCG_transporters"/>
</dbReference>
<accession>A0A6M2DV41</accession>
<evidence type="ECO:0000256" key="5">
    <source>
        <dbReference type="ARBA" id="ARBA00023136"/>
    </source>
</evidence>
<dbReference type="PANTHER" id="PTHR48041:SF78">
    <property type="entry name" value="ABC TRANSPORTER EXPRESSED IN TRACHEA, ISOFORM A"/>
    <property type="match status" value="1"/>
</dbReference>
<feature type="transmembrane region" description="Helical" evidence="6">
    <location>
        <begin position="47"/>
        <end position="72"/>
    </location>
</feature>
<organism evidence="8">
    <name type="scientific">Xenopsylla cheopis</name>
    <name type="common">Oriental rat flea</name>
    <name type="synonym">Pulex cheopis</name>
    <dbReference type="NCBI Taxonomy" id="163159"/>
    <lineage>
        <taxon>Eukaryota</taxon>
        <taxon>Metazoa</taxon>
        <taxon>Ecdysozoa</taxon>
        <taxon>Arthropoda</taxon>
        <taxon>Hexapoda</taxon>
        <taxon>Insecta</taxon>
        <taxon>Pterygota</taxon>
        <taxon>Neoptera</taxon>
        <taxon>Endopterygota</taxon>
        <taxon>Siphonaptera</taxon>
        <taxon>Pulicidae</taxon>
        <taxon>Xenopsyllinae</taxon>
        <taxon>Xenopsylla</taxon>
    </lineage>
</organism>
<name>A0A6M2DV41_XENCH</name>
<evidence type="ECO:0000259" key="7">
    <source>
        <dbReference type="Pfam" id="PF01061"/>
    </source>
</evidence>
<feature type="transmembrane region" description="Helical" evidence="6">
    <location>
        <begin position="84"/>
        <end position="107"/>
    </location>
</feature>
<feature type="transmembrane region" description="Helical" evidence="6">
    <location>
        <begin position="193"/>
        <end position="217"/>
    </location>
</feature>
<dbReference type="EMBL" id="GIIL01006287">
    <property type="protein sequence ID" value="NOV50013.1"/>
    <property type="molecule type" value="Transcribed_RNA"/>
</dbReference>
<comment type="subcellular location">
    <subcellularLocation>
        <location evidence="1">Membrane</location>
        <topology evidence="1">Multi-pass membrane protein</topology>
    </subcellularLocation>
</comment>
<protein>
    <submittedName>
        <fullName evidence="8">Putative transporter abc superfamily breast cancer resistance protein</fullName>
    </submittedName>
</protein>
<evidence type="ECO:0000256" key="3">
    <source>
        <dbReference type="ARBA" id="ARBA00022692"/>
    </source>
</evidence>
<dbReference type="Pfam" id="PF01061">
    <property type="entry name" value="ABC2_membrane"/>
    <property type="match status" value="1"/>
</dbReference>
<dbReference type="GO" id="GO:0140359">
    <property type="term" value="F:ABC-type transporter activity"/>
    <property type="evidence" value="ECO:0007669"/>
    <property type="project" value="InterPro"/>
</dbReference>
<evidence type="ECO:0000313" key="8">
    <source>
        <dbReference type="EMBL" id="NOV50013.1"/>
    </source>
</evidence>
<reference evidence="8" key="1">
    <citation type="submission" date="2020-03" db="EMBL/GenBank/DDBJ databases">
        <title>Transcriptomic Profiling of the Digestive Tract of the Rat Flea, Xenopsylla cheopis, Following Blood Feeding and Infection with Yersinia pestis.</title>
        <authorList>
            <person name="Bland D.M."/>
            <person name="Martens C.A."/>
            <person name="Virtaneva K."/>
            <person name="Kanakabandi K."/>
            <person name="Long D."/>
            <person name="Rosenke R."/>
            <person name="Saturday G.A."/>
            <person name="Hoyt F.H."/>
            <person name="Bruno D.P."/>
            <person name="Ribeiro J.M.C."/>
            <person name="Hinnebusch J."/>
        </authorList>
    </citation>
    <scope>NUCLEOTIDE SEQUENCE</scope>
</reference>
<feature type="transmembrane region" description="Helical" evidence="6">
    <location>
        <begin position="114"/>
        <end position="134"/>
    </location>
</feature>
<sequence length="225" mass="25820">MSNAGCVFFTTMFTMFTAMMPTILTFPTEMAVFIREHLNYWYSLKSFYLAKTIADLPFQVVFTSGYVLVVYYMTSQPLEPQRVFMFVSICILTALVAQSLGLLIGAAMSIETGVYLGPITTIPIVLFSGFFVNFNAIPGYLSWLTYVSYVRYGFEGAMYSVYGFDRQKLKCSEAYCHFRSPKKFLKEMTMDQAVFWIDAVALFGLFIFLRLVAYLVLRLKLRSIR</sequence>
<keyword evidence="2" id="KW-0813">Transport</keyword>
<keyword evidence="3 6" id="KW-0812">Transmembrane</keyword>
<feature type="transmembrane region" description="Helical" evidence="6">
    <location>
        <begin position="6"/>
        <end position="26"/>
    </location>
</feature>
<dbReference type="GO" id="GO:0005886">
    <property type="term" value="C:plasma membrane"/>
    <property type="evidence" value="ECO:0007669"/>
    <property type="project" value="TreeGrafter"/>
</dbReference>
<evidence type="ECO:0000256" key="6">
    <source>
        <dbReference type="SAM" id="Phobius"/>
    </source>
</evidence>
<evidence type="ECO:0000256" key="1">
    <source>
        <dbReference type="ARBA" id="ARBA00004141"/>
    </source>
</evidence>
<keyword evidence="4 6" id="KW-1133">Transmembrane helix</keyword>
<evidence type="ECO:0000256" key="2">
    <source>
        <dbReference type="ARBA" id="ARBA00022448"/>
    </source>
</evidence>
<dbReference type="PANTHER" id="PTHR48041">
    <property type="entry name" value="ABC TRANSPORTER G FAMILY MEMBER 28"/>
    <property type="match status" value="1"/>
</dbReference>
<feature type="domain" description="ABC-2 type transporter transmembrane" evidence="7">
    <location>
        <begin position="2"/>
        <end position="161"/>
    </location>
</feature>
<keyword evidence="5 6" id="KW-0472">Membrane</keyword>
<evidence type="ECO:0000256" key="4">
    <source>
        <dbReference type="ARBA" id="ARBA00022989"/>
    </source>
</evidence>
<proteinExistence type="predicted"/>
<dbReference type="AlphaFoldDB" id="A0A6M2DV41"/>
<dbReference type="InterPro" id="IPR013525">
    <property type="entry name" value="ABC2_TM"/>
</dbReference>